<protein>
    <submittedName>
        <fullName evidence="2">Alpha-beta hydrolase superfamily lysophospholipase</fullName>
    </submittedName>
</protein>
<dbReference type="Gene3D" id="3.40.50.1820">
    <property type="entry name" value="alpha/beta hydrolase"/>
    <property type="match status" value="1"/>
</dbReference>
<dbReference type="InterPro" id="IPR000073">
    <property type="entry name" value="AB_hydrolase_1"/>
</dbReference>
<dbReference type="InterPro" id="IPR022742">
    <property type="entry name" value="Hydrolase_4"/>
</dbReference>
<dbReference type="PANTHER" id="PTHR11614">
    <property type="entry name" value="PHOSPHOLIPASE-RELATED"/>
    <property type="match status" value="1"/>
</dbReference>
<organism evidence="2 3">
    <name type="scientific">Natronospira proteinivora</name>
    <dbReference type="NCBI Taxonomy" id="1807133"/>
    <lineage>
        <taxon>Bacteria</taxon>
        <taxon>Pseudomonadati</taxon>
        <taxon>Pseudomonadota</taxon>
        <taxon>Gammaproteobacteria</taxon>
        <taxon>Natronospirales</taxon>
        <taxon>Natronospiraceae</taxon>
        <taxon>Natronospira</taxon>
    </lineage>
</organism>
<dbReference type="GO" id="GO:0016787">
    <property type="term" value="F:hydrolase activity"/>
    <property type="evidence" value="ECO:0007669"/>
    <property type="project" value="UniProtKB-KW"/>
</dbReference>
<sequence>MATVQSSSTLQGGQWLLLAVLFLLQGCAQAMIQSPGPALDPGWEAGEGETLPRLEGHRLLAEDGYELPLSRWLPDSSPESVVLALHGFNDFRASHETVAHVLTRGGTAVYAYDQRGFGTTEQRGIWPGRDRLVDDARTALALLRDRYPEQPLYLLGESMGAAVAILALTGEQAPEVDGTILMAPAVWARETQPWYQRLGLWLGVRLTPGMKLDSEWVAVEPTDDPTWADYWDEHPLVIHRSRMDALDGISHLMSDALAASAELPGPTLLLYGGNDEVVPPEAICNMLKTLPDPQNHHWRFAYYPEGWHFLSRDRRARETLMDMLEWQHSPTTALPSGRELTKSAGLALLCED</sequence>
<dbReference type="InterPro" id="IPR051044">
    <property type="entry name" value="MAG_DAG_Lipase"/>
</dbReference>
<dbReference type="PRINTS" id="PR00111">
    <property type="entry name" value="ABHYDROLASE"/>
</dbReference>
<evidence type="ECO:0000313" key="2">
    <source>
        <dbReference type="EMBL" id="MCP1727814.1"/>
    </source>
</evidence>
<accession>A0ABT1G917</accession>
<dbReference type="InterPro" id="IPR029058">
    <property type="entry name" value="AB_hydrolase_fold"/>
</dbReference>
<dbReference type="SUPFAM" id="SSF53474">
    <property type="entry name" value="alpha/beta-Hydrolases"/>
    <property type="match status" value="1"/>
</dbReference>
<dbReference type="EMBL" id="JALJYF010000002">
    <property type="protein sequence ID" value="MCP1727814.1"/>
    <property type="molecule type" value="Genomic_DNA"/>
</dbReference>
<comment type="caution">
    <text evidence="2">The sequence shown here is derived from an EMBL/GenBank/DDBJ whole genome shotgun (WGS) entry which is preliminary data.</text>
</comment>
<evidence type="ECO:0000313" key="3">
    <source>
        <dbReference type="Proteomes" id="UP001523550"/>
    </source>
</evidence>
<gene>
    <name evidence="2" type="ORF">J2T60_001814</name>
</gene>
<keyword evidence="2" id="KW-0378">Hydrolase</keyword>
<feature type="domain" description="Serine aminopeptidase S33" evidence="1">
    <location>
        <begin position="77"/>
        <end position="313"/>
    </location>
</feature>
<name>A0ABT1G917_9GAMM</name>
<proteinExistence type="predicted"/>
<dbReference type="RefSeq" id="WP_253448643.1">
    <property type="nucleotide sequence ID" value="NZ_JALJYF010000002.1"/>
</dbReference>
<dbReference type="Proteomes" id="UP001523550">
    <property type="component" value="Unassembled WGS sequence"/>
</dbReference>
<reference evidence="2 3" key="1">
    <citation type="submission" date="2022-03" db="EMBL/GenBank/DDBJ databases">
        <title>Genomic Encyclopedia of Type Strains, Phase III (KMG-III): the genomes of soil and plant-associated and newly described type strains.</title>
        <authorList>
            <person name="Whitman W."/>
        </authorList>
    </citation>
    <scope>NUCLEOTIDE SEQUENCE [LARGE SCALE GENOMIC DNA]</scope>
    <source>
        <strain evidence="2 3">BSker1</strain>
    </source>
</reference>
<dbReference type="Pfam" id="PF12146">
    <property type="entry name" value="Hydrolase_4"/>
    <property type="match status" value="1"/>
</dbReference>
<evidence type="ECO:0000259" key="1">
    <source>
        <dbReference type="Pfam" id="PF12146"/>
    </source>
</evidence>
<keyword evidence="3" id="KW-1185">Reference proteome</keyword>